<proteinExistence type="predicted"/>
<dbReference type="Proteomes" id="UP000050791">
    <property type="component" value="Unassembled WGS sequence"/>
</dbReference>
<keyword evidence="1" id="KW-1133">Transmembrane helix</keyword>
<dbReference type="WBParaSite" id="SMTH1_77150.1">
    <property type="protein sequence ID" value="SMTH1_77150.1"/>
    <property type="gene ID" value="SMTH1_77150"/>
</dbReference>
<keyword evidence="1" id="KW-0812">Transmembrane</keyword>
<accession>A0AA85BS41</accession>
<protein>
    <submittedName>
        <fullName evidence="3">Uncharacterized protein</fullName>
    </submittedName>
</protein>
<sequence>MLSEPASPYAFCKDLQNLIIVTEEQIISPLRKELKRSDEHSEILSLEIQDAENKTFEYLASRFQLFVMLTKIQLMPFCVNIQNRKFAFDVSVLMMTLYRAFFVFVVLAFYNC</sequence>
<reference evidence="3" key="1">
    <citation type="submission" date="2023-11" db="UniProtKB">
        <authorList>
            <consortium name="WormBaseParasite"/>
        </authorList>
    </citation>
    <scope>IDENTIFICATION</scope>
</reference>
<dbReference type="AlphaFoldDB" id="A0AA85BS41"/>
<feature type="transmembrane region" description="Helical" evidence="1">
    <location>
        <begin position="90"/>
        <end position="110"/>
    </location>
</feature>
<organism evidence="2 3">
    <name type="scientific">Schistosoma mattheei</name>
    <dbReference type="NCBI Taxonomy" id="31246"/>
    <lineage>
        <taxon>Eukaryota</taxon>
        <taxon>Metazoa</taxon>
        <taxon>Spiralia</taxon>
        <taxon>Lophotrochozoa</taxon>
        <taxon>Platyhelminthes</taxon>
        <taxon>Trematoda</taxon>
        <taxon>Digenea</taxon>
        <taxon>Strigeidida</taxon>
        <taxon>Schistosomatoidea</taxon>
        <taxon>Schistosomatidae</taxon>
        <taxon>Schistosoma</taxon>
    </lineage>
</organism>
<evidence type="ECO:0000313" key="3">
    <source>
        <dbReference type="WBParaSite" id="SMTH1_77150.1"/>
    </source>
</evidence>
<evidence type="ECO:0000313" key="2">
    <source>
        <dbReference type="Proteomes" id="UP000050791"/>
    </source>
</evidence>
<evidence type="ECO:0000256" key="1">
    <source>
        <dbReference type="SAM" id="Phobius"/>
    </source>
</evidence>
<keyword evidence="1" id="KW-0472">Membrane</keyword>
<name>A0AA85BS41_9TREM</name>